<proteinExistence type="predicted"/>
<reference evidence="1" key="1">
    <citation type="journal article" date="2012" name="Nat. Genet.">
        <title>Whole-genome sequence of Schistosoma haematobium.</title>
        <authorList>
            <person name="Young N.D."/>
            <person name="Jex A.R."/>
            <person name="Li B."/>
            <person name="Liu S."/>
            <person name="Yang L."/>
            <person name="Xiong Z."/>
            <person name="Li Y."/>
            <person name="Cantacessi C."/>
            <person name="Hall R.S."/>
            <person name="Xu X."/>
            <person name="Chen F."/>
            <person name="Wu X."/>
            <person name="Zerlotini A."/>
            <person name="Oliveira G."/>
            <person name="Hofmann A."/>
            <person name="Zhang G."/>
            <person name="Fang X."/>
            <person name="Kang Y."/>
            <person name="Campbell B.E."/>
            <person name="Loukas A."/>
            <person name="Ranganathan S."/>
            <person name="Rollinson D."/>
            <person name="Rinaldi G."/>
            <person name="Brindley P.J."/>
            <person name="Yang H."/>
            <person name="Wang J."/>
            <person name="Wang J."/>
            <person name="Gasser R.B."/>
        </authorList>
    </citation>
    <scope>NUCLEOTIDE SEQUENCE [LARGE SCALE GENOMIC DNA]</scope>
</reference>
<organism evidence="1">
    <name type="scientific">Schistosoma haematobium</name>
    <name type="common">Blood fluke</name>
    <dbReference type="NCBI Taxonomy" id="6185"/>
    <lineage>
        <taxon>Eukaryota</taxon>
        <taxon>Metazoa</taxon>
        <taxon>Spiralia</taxon>
        <taxon>Lophotrochozoa</taxon>
        <taxon>Platyhelminthes</taxon>
        <taxon>Trematoda</taxon>
        <taxon>Digenea</taxon>
        <taxon>Strigeidida</taxon>
        <taxon>Schistosomatoidea</taxon>
        <taxon>Schistosomatidae</taxon>
        <taxon>Schistosoma</taxon>
    </lineage>
</organism>
<dbReference type="AlphaFoldDB" id="A0A095ADP1"/>
<name>A0A095ADP1_SCHHA</name>
<protein>
    <submittedName>
        <fullName evidence="1">Uncharacterized protein</fullName>
    </submittedName>
</protein>
<evidence type="ECO:0000313" key="1">
    <source>
        <dbReference type="EMBL" id="KGB31931.1"/>
    </source>
</evidence>
<sequence>MLLIKKLCVINKSKRSNYIRDKSEKSSCQMVGYLTLCYLP</sequence>
<accession>A0A095ADP1</accession>
<gene>
    <name evidence="1" type="ORF">MS3_00038</name>
</gene>
<dbReference type="EMBL" id="KL250487">
    <property type="protein sequence ID" value="KGB31931.1"/>
    <property type="molecule type" value="Genomic_DNA"/>
</dbReference>